<keyword evidence="1" id="KW-0812">Transmembrane</keyword>
<protein>
    <submittedName>
        <fullName evidence="2">Uncharacterized protein</fullName>
    </submittedName>
</protein>
<evidence type="ECO:0000256" key="1">
    <source>
        <dbReference type="SAM" id="Phobius"/>
    </source>
</evidence>
<gene>
    <name evidence="2" type="ORF">A3J00_01460</name>
</gene>
<name>A0A1G2EZT3_9BACT</name>
<organism evidence="2 3">
    <name type="scientific">Candidatus Niyogibacteria bacterium RIFCSPLOWO2_02_FULL_45_13</name>
    <dbReference type="NCBI Taxonomy" id="1801725"/>
    <lineage>
        <taxon>Bacteria</taxon>
        <taxon>Candidatus Niyogiibacteriota</taxon>
    </lineage>
</organism>
<dbReference type="STRING" id="1801725.A3J00_01460"/>
<feature type="transmembrane region" description="Helical" evidence="1">
    <location>
        <begin position="55"/>
        <end position="74"/>
    </location>
</feature>
<dbReference type="Proteomes" id="UP000178428">
    <property type="component" value="Unassembled WGS sequence"/>
</dbReference>
<feature type="transmembrane region" description="Helical" evidence="1">
    <location>
        <begin position="14"/>
        <end position="35"/>
    </location>
</feature>
<reference evidence="2 3" key="1">
    <citation type="journal article" date="2016" name="Nat. Commun.">
        <title>Thousands of microbial genomes shed light on interconnected biogeochemical processes in an aquifer system.</title>
        <authorList>
            <person name="Anantharaman K."/>
            <person name="Brown C.T."/>
            <person name="Hug L.A."/>
            <person name="Sharon I."/>
            <person name="Castelle C.J."/>
            <person name="Probst A.J."/>
            <person name="Thomas B.C."/>
            <person name="Singh A."/>
            <person name="Wilkins M.J."/>
            <person name="Karaoz U."/>
            <person name="Brodie E.L."/>
            <person name="Williams K.H."/>
            <person name="Hubbard S.S."/>
            <person name="Banfield J.F."/>
        </authorList>
    </citation>
    <scope>NUCLEOTIDE SEQUENCE [LARGE SCALE GENOMIC DNA]</scope>
</reference>
<keyword evidence="1" id="KW-0472">Membrane</keyword>
<dbReference type="EMBL" id="MHMR01000007">
    <property type="protein sequence ID" value="OGZ31197.1"/>
    <property type="molecule type" value="Genomic_DNA"/>
</dbReference>
<dbReference type="AlphaFoldDB" id="A0A1G2EZT3"/>
<keyword evidence="1" id="KW-1133">Transmembrane helix</keyword>
<sequence>MTIDNFLRQLADKIINPLIAIFVGIALLYFIWGVIEFLAQAGNEEAKTTGKKHMIWGIIGMAIMLGVGGIIKILQSFFEPGVGIGGGFLT</sequence>
<comment type="caution">
    <text evidence="2">The sequence shown here is derived from an EMBL/GenBank/DDBJ whole genome shotgun (WGS) entry which is preliminary data.</text>
</comment>
<proteinExistence type="predicted"/>
<evidence type="ECO:0000313" key="2">
    <source>
        <dbReference type="EMBL" id="OGZ31197.1"/>
    </source>
</evidence>
<dbReference type="InterPro" id="IPR043993">
    <property type="entry name" value="T4SS_pilin"/>
</dbReference>
<accession>A0A1G2EZT3</accession>
<evidence type="ECO:0000313" key="3">
    <source>
        <dbReference type="Proteomes" id="UP000178428"/>
    </source>
</evidence>
<dbReference type="Pfam" id="PF18895">
    <property type="entry name" value="T4SS_pilin"/>
    <property type="match status" value="1"/>
</dbReference>